<evidence type="ECO:0008006" key="4">
    <source>
        <dbReference type="Google" id="ProtNLM"/>
    </source>
</evidence>
<feature type="transmembrane region" description="Helical" evidence="1">
    <location>
        <begin position="189"/>
        <end position="207"/>
    </location>
</feature>
<reference evidence="2 3" key="1">
    <citation type="submission" date="2024-06" db="EMBL/GenBank/DDBJ databases">
        <authorList>
            <person name="Bataeva Y.V."/>
            <person name="Grigorian L.N."/>
            <person name="Solomentsev V.I."/>
        </authorList>
    </citation>
    <scope>NUCLEOTIDE SEQUENCE [LARGE SCALE GENOMIC DNA]</scope>
    <source>
        <strain evidence="3">SCPM-O-B-12605 (RCAM04882)</strain>
    </source>
</reference>
<comment type="caution">
    <text evidence="2">The sequence shown here is derived from an EMBL/GenBank/DDBJ whole genome shotgun (WGS) entry which is preliminary data.</text>
</comment>
<evidence type="ECO:0000313" key="2">
    <source>
        <dbReference type="EMBL" id="MES0832801.1"/>
    </source>
</evidence>
<accession>A0ABV1ZPZ5</accession>
<feature type="transmembrane region" description="Helical" evidence="1">
    <location>
        <begin position="21"/>
        <end position="43"/>
    </location>
</feature>
<protein>
    <recommendedName>
        <fullName evidence="4">PAP2 superfamily protein</fullName>
    </recommendedName>
</protein>
<proteinExistence type="predicted"/>
<dbReference type="Proteomes" id="UP001432401">
    <property type="component" value="Unassembled WGS sequence"/>
</dbReference>
<keyword evidence="1" id="KW-0472">Membrane</keyword>
<feature type="transmembrane region" description="Helical" evidence="1">
    <location>
        <begin position="110"/>
        <end position="128"/>
    </location>
</feature>
<keyword evidence="1" id="KW-1133">Transmembrane helix</keyword>
<feature type="transmembrane region" description="Helical" evidence="1">
    <location>
        <begin position="83"/>
        <end position="103"/>
    </location>
</feature>
<feature type="transmembrane region" description="Helical" evidence="1">
    <location>
        <begin position="163"/>
        <end position="182"/>
    </location>
</feature>
<gene>
    <name evidence="2" type="ORF">ABUK86_03390</name>
</gene>
<evidence type="ECO:0000313" key="3">
    <source>
        <dbReference type="Proteomes" id="UP001432401"/>
    </source>
</evidence>
<name>A0ABV1ZPZ5_9ACTN</name>
<feature type="transmembrane region" description="Helical" evidence="1">
    <location>
        <begin position="213"/>
        <end position="233"/>
    </location>
</feature>
<dbReference type="RefSeq" id="WP_352982531.1">
    <property type="nucleotide sequence ID" value="NZ_JBEQNA010000001.1"/>
</dbReference>
<sequence>MTTFHKTDRAPDLSGFPGRRIGGAALIAAPLLWCAGLFLRYLALRGGAFTEAELRAFEAQPFMAPSQLAAYAESPLLATAAQALFASGAMLLVLAFAALARLVAPRSPRLATTGAALIALGLLGRMYSVGVDATAFALVDDLGLGPATATVSAAYADLAYGPWRVPVTAYFGQYAGVLLLAVGAHRSEVLGTGRTVLLLLWGALWTGVLKEATLFDCAVAAAAAGLVFAPLGVRVLRRAAPDRAAERSGAPANTWSRLLSW</sequence>
<keyword evidence="1" id="KW-0812">Transmembrane</keyword>
<organism evidence="2 3">
    <name type="scientific">Nocardiopsis tropica</name>
    <dbReference type="NCBI Taxonomy" id="109330"/>
    <lineage>
        <taxon>Bacteria</taxon>
        <taxon>Bacillati</taxon>
        <taxon>Actinomycetota</taxon>
        <taxon>Actinomycetes</taxon>
        <taxon>Streptosporangiales</taxon>
        <taxon>Nocardiopsidaceae</taxon>
        <taxon>Nocardiopsis</taxon>
    </lineage>
</organism>
<keyword evidence="3" id="KW-1185">Reference proteome</keyword>
<dbReference type="EMBL" id="JBEQNB010000002">
    <property type="protein sequence ID" value="MES0832801.1"/>
    <property type="molecule type" value="Genomic_DNA"/>
</dbReference>
<evidence type="ECO:0000256" key="1">
    <source>
        <dbReference type="SAM" id="Phobius"/>
    </source>
</evidence>